<dbReference type="SUPFAM" id="SSF48576">
    <property type="entry name" value="Terpenoid synthases"/>
    <property type="match status" value="1"/>
</dbReference>
<comment type="cofactor">
    <cofactor evidence="1">
        <name>Mg(2+)</name>
        <dbReference type="ChEBI" id="CHEBI:18420"/>
    </cofactor>
</comment>
<dbReference type="InterPro" id="IPR008930">
    <property type="entry name" value="Terpenoid_cyclase/PrenylTrfase"/>
</dbReference>
<proteinExistence type="inferred from homology"/>
<dbReference type="GO" id="GO:0010333">
    <property type="term" value="F:terpene synthase activity"/>
    <property type="evidence" value="ECO:0007669"/>
    <property type="project" value="UniProtKB-ARBA"/>
</dbReference>
<dbReference type="InterPro" id="IPR008949">
    <property type="entry name" value="Isoprenoid_synthase_dom_sf"/>
</dbReference>
<dbReference type="InterPro" id="IPR044814">
    <property type="entry name" value="Terpene_cyclase_plant_C1"/>
</dbReference>
<feature type="domain" description="Terpene synthase N-terminal" evidence="8">
    <location>
        <begin position="247"/>
        <end position="444"/>
    </location>
</feature>
<evidence type="ECO:0000256" key="6">
    <source>
        <dbReference type="ARBA" id="ARBA00023239"/>
    </source>
</evidence>
<evidence type="ECO:0000256" key="3">
    <source>
        <dbReference type="ARBA" id="ARBA00022723"/>
    </source>
</evidence>
<evidence type="ECO:0000256" key="5">
    <source>
        <dbReference type="ARBA" id="ARBA00022842"/>
    </source>
</evidence>
<comment type="similarity">
    <text evidence="2">Belongs to the terpene synthase family.</text>
</comment>
<dbReference type="Gene3D" id="1.50.10.130">
    <property type="entry name" value="Terpene synthase, N-terminal domain"/>
    <property type="match status" value="1"/>
</dbReference>
<evidence type="ECO:0000259" key="8">
    <source>
        <dbReference type="Pfam" id="PF01397"/>
    </source>
</evidence>
<dbReference type="FunFam" id="1.50.10.130:FF:000003">
    <property type="entry name" value="Ent-cassa-12,15-diene synthase"/>
    <property type="match status" value="1"/>
</dbReference>
<evidence type="ECO:0000256" key="1">
    <source>
        <dbReference type="ARBA" id="ARBA00001946"/>
    </source>
</evidence>
<gene>
    <name evidence="10" type="ORF">URODEC1_LOCUS95753</name>
</gene>
<reference evidence="11" key="1">
    <citation type="submission" date="2024-06" db="EMBL/GenBank/DDBJ databases">
        <authorList>
            <person name="Ryan C."/>
        </authorList>
    </citation>
    <scope>NUCLEOTIDE SEQUENCE [LARGE SCALE GENOMIC DNA]</scope>
</reference>
<dbReference type="InterPro" id="IPR036965">
    <property type="entry name" value="Terpene_synth_N_sf"/>
</dbReference>
<dbReference type="GO" id="GO:0006952">
    <property type="term" value="P:defense response"/>
    <property type="evidence" value="ECO:0007669"/>
    <property type="project" value="UniProtKB-KW"/>
</dbReference>
<dbReference type="EMBL" id="OZ075114">
    <property type="protein sequence ID" value="CAL5057610.1"/>
    <property type="molecule type" value="Genomic_DNA"/>
</dbReference>
<keyword evidence="11" id="KW-1185">Reference proteome</keyword>
<dbReference type="SFLD" id="SFLDG01014">
    <property type="entry name" value="Terpene_Cyclase_Like_1_N-term"/>
    <property type="match status" value="1"/>
</dbReference>
<accession>A0ABC9EI79</accession>
<dbReference type="InterPro" id="IPR050148">
    <property type="entry name" value="Terpene_synthase-like"/>
</dbReference>
<keyword evidence="3" id="KW-0479">Metal-binding</keyword>
<evidence type="ECO:0000256" key="2">
    <source>
        <dbReference type="ARBA" id="ARBA00006333"/>
    </source>
</evidence>
<evidence type="ECO:0000259" key="9">
    <source>
        <dbReference type="Pfam" id="PF03936"/>
    </source>
</evidence>
<keyword evidence="6" id="KW-0456">Lyase</keyword>
<dbReference type="Gene3D" id="1.50.10.160">
    <property type="match status" value="1"/>
</dbReference>
<protein>
    <submittedName>
        <fullName evidence="10">Uncharacterized protein</fullName>
    </submittedName>
</protein>
<dbReference type="CDD" id="cd00684">
    <property type="entry name" value="Terpene_cyclase_plant_C1"/>
    <property type="match status" value="1"/>
</dbReference>
<dbReference type="InterPro" id="IPR001906">
    <property type="entry name" value="Terpene_synth_N"/>
</dbReference>
<evidence type="ECO:0000256" key="7">
    <source>
        <dbReference type="SAM" id="MobiDB-lite"/>
    </source>
</evidence>
<dbReference type="Proteomes" id="UP001497457">
    <property type="component" value="Chromosome 4rd"/>
</dbReference>
<dbReference type="SUPFAM" id="SSF48239">
    <property type="entry name" value="Terpenoid cyclases/Protein prenyltransferases"/>
    <property type="match status" value="2"/>
</dbReference>
<feature type="domain" description="Terpene synthase metal-binding" evidence="9">
    <location>
        <begin position="514"/>
        <end position="752"/>
    </location>
</feature>
<keyword evidence="4" id="KW-0611">Plant defense</keyword>
<dbReference type="Pfam" id="PF01397">
    <property type="entry name" value="Terpene_synth"/>
    <property type="match status" value="1"/>
</dbReference>
<feature type="compositionally biased region" description="Basic residues" evidence="7">
    <location>
        <begin position="30"/>
        <end position="45"/>
    </location>
</feature>
<dbReference type="InterPro" id="IPR005630">
    <property type="entry name" value="Terpene_synthase_metal-bd"/>
</dbReference>
<dbReference type="FunFam" id="1.10.600.10:FF:000005">
    <property type="entry name" value="Ent-kaur-16-ene synthase, chloroplastic"/>
    <property type="match status" value="1"/>
</dbReference>
<dbReference type="PANTHER" id="PTHR31739">
    <property type="entry name" value="ENT-COPALYL DIPHOSPHATE SYNTHASE, CHLOROPLASTIC"/>
    <property type="match status" value="1"/>
</dbReference>
<reference evidence="10 11" key="2">
    <citation type="submission" date="2024-10" db="EMBL/GenBank/DDBJ databases">
        <authorList>
            <person name="Ryan C."/>
        </authorList>
    </citation>
    <scope>NUCLEOTIDE SEQUENCE [LARGE SCALE GENOMIC DNA]</scope>
</reference>
<feature type="region of interest" description="Disordered" evidence="7">
    <location>
        <begin position="30"/>
        <end position="65"/>
    </location>
</feature>
<organism evidence="10 11">
    <name type="scientific">Urochloa decumbens</name>
    <dbReference type="NCBI Taxonomy" id="240449"/>
    <lineage>
        <taxon>Eukaryota</taxon>
        <taxon>Viridiplantae</taxon>
        <taxon>Streptophyta</taxon>
        <taxon>Embryophyta</taxon>
        <taxon>Tracheophyta</taxon>
        <taxon>Spermatophyta</taxon>
        <taxon>Magnoliopsida</taxon>
        <taxon>Liliopsida</taxon>
        <taxon>Poales</taxon>
        <taxon>Poaceae</taxon>
        <taxon>PACMAD clade</taxon>
        <taxon>Panicoideae</taxon>
        <taxon>Panicodae</taxon>
        <taxon>Paniceae</taxon>
        <taxon>Melinidinae</taxon>
        <taxon>Urochloa</taxon>
    </lineage>
</organism>
<dbReference type="AlphaFoldDB" id="A0ABC9EI79"/>
<dbReference type="Pfam" id="PF03936">
    <property type="entry name" value="Terpene_synth_C"/>
    <property type="match status" value="1"/>
</dbReference>
<dbReference type="Gene3D" id="1.10.600.10">
    <property type="entry name" value="Farnesyl Diphosphate Synthase"/>
    <property type="match status" value="1"/>
</dbReference>
<evidence type="ECO:0000313" key="11">
    <source>
        <dbReference type="Proteomes" id="UP001497457"/>
    </source>
</evidence>
<keyword evidence="5" id="KW-0460">Magnesium</keyword>
<dbReference type="PANTHER" id="PTHR31739:SF17">
    <property type="entry name" value="ENT-SANDARACOPIMARA-8(14),15-DIENE SYNTHASE, CHLOROPLASTIC"/>
    <property type="match status" value="1"/>
</dbReference>
<name>A0ABC9EI79_9POAL</name>
<dbReference type="GO" id="GO:0016102">
    <property type="term" value="P:diterpenoid biosynthetic process"/>
    <property type="evidence" value="ECO:0007669"/>
    <property type="project" value="UniProtKB-ARBA"/>
</dbReference>
<evidence type="ECO:0000256" key="4">
    <source>
        <dbReference type="ARBA" id="ARBA00022821"/>
    </source>
</evidence>
<dbReference type="GO" id="GO:0046872">
    <property type="term" value="F:metal ion binding"/>
    <property type="evidence" value="ECO:0007669"/>
    <property type="project" value="UniProtKB-KW"/>
</dbReference>
<sequence length="813" mass="91327">MEALQVAAVLPQPLVVALLRPPLAAPARARRLQPLRTRRRRRRQRGYLEPTCTLTRPTQTREEQEDRIRERLLAAGDPPPSSYDTAWVAMVPAAAGAGAGAGAPGTPRFPRYVEWIMESQHDDGSWGLAGGRLLPRLGKDAVSSTLACVLALKTWSVGDEHVRKGLHFIGRSLSCVTDDKCEAPDGFNVIFPGMVRAGIALGLELPLGQSDVDHIFRLREMELQRMDSGKEAYMAYTAEGLGDIIQDWDQVRAYQSKNGSLFNSPSATSALAIHSRDTNALKYLDLLGNKFHSSVPTMHPMSIYSQLCMVDTLENMGISYRFSSEIKSILDMAYRYWQQNDEKIITDMETCSMAFRILRMHGYQISSDVFSHFAEESRFHGSVQGHLNDTKALLELYKASQICMYEDEGTLENIGTWTCKVLKQQLSSNIVSRRIMPKEVEYALQIPFYSAAVEPLAHKWNIEHFSIKCIQMRKSAYLTCQAADDILALAIEEFHSSQSLYRQEVKRIESWFREVGLDQLKFARKSPLFIWIFMASIAFPSELSDARIASVQNTLLTVAVDDFFDGGGSAEEQKNLVALIEKWEEHGQIGFCSEHVQILFHAVYSTMSEINAKALKVQNRSVMDRIAQIWIDYLRSNVVEAEWTSKGHVPTMEEYKPVAEVSSAIGPILAVPLFLAGTELSEDMVSDPEYKEMLKRTSLCTRFLNDLGTYQKESSQGYVNAVLLQAHRNVHGGSTSMETAEEEVRNAVVVSRRELLRLVQEGSAVPRPCRELFWNMCKVAHLFYLQGDGFLSLQELMAAASEAVDEPLQVKLP</sequence>
<evidence type="ECO:0000313" key="10">
    <source>
        <dbReference type="EMBL" id="CAL5057610.1"/>
    </source>
</evidence>